<keyword evidence="6" id="KW-0812">Transmembrane</keyword>
<dbReference type="SUPFAM" id="SSF52833">
    <property type="entry name" value="Thioredoxin-like"/>
    <property type="match status" value="1"/>
</dbReference>
<evidence type="ECO:0000259" key="7">
    <source>
        <dbReference type="Pfam" id="PF13462"/>
    </source>
</evidence>
<sequence length="234" mass="24971">MTRLSGNSQNRSVLIIGTLIAAALIALALFAVRGGRSTATTDGPTATFTYANLPYEGQESAPVSVVVVEDFKCPACKSFEEGAAPQLRSKYVDTGKVKMYSLVYPFIATEVARVPEDDSKYAAQAVRCAYNQGGNEAFKAYKEILFRAQGPENQVWAGKPRLKELASSLNIDQAQFATCLDGDATAEQVEADKREAVAAGVTGTPTIFVNGQRVQVQSDYVADVSKAIDAALAE</sequence>
<keyword evidence="3" id="KW-0560">Oxidoreductase</keyword>
<dbReference type="RefSeq" id="WP_092263050.1">
    <property type="nucleotide sequence ID" value="NZ_FNZA01000001.1"/>
</dbReference>
<dbReference type="PANTHER" id="PTHR13887:SF14">
    <property type="entry name" value="DISULFIDE BOND FORMATION PROTEIN D"/>
    <property type="match status" value="1"/>
</dbReference>
<dbReference type="Pfam" id="PF13462">
    <property type="entry name" value="Thioredoxin_4"/>
    <property type="match status" value="1"/>
</dbReference>
<dbReference type="STRING" id="856736.SAMN04488058_101529"/>
<keyword evidence="9" id="KW-1185">Reference proteome</keyword>
<keyword evidence="6" id="KW-1133">Transmembrane helix</keyword>
<keyword evidence="6" id="KW-0472">Membrane</keyword>
<feature type="domain" description="Thioredoxin-like fold" evidence="7">
    <location>
        <begin position="56"/>
        <end position="229"/>
    </location>
</feature>
<reference evidence="9" key="1">
    <citation type="submission" date="2016-10" db="EMBL/GenBank/DDBJ databases">
        <authorList>
            <person name="Varghese N."/>
            <person name="Submissions S."/>
        </authorList>
    </citation>
    <scope>NUCLEOTIDE SEQUENCE [LARGE SCALE GENOMIC DNA]</scope>
    <source>
        <strain evidence="9">CGMCC 1.10218</strain>
    </source>
</reference>
<keyword evidence="5" id="KW-0676">Redox-active center</keyword>
<evidence type="ECO:0000313" key="8">
    <source>
        <dbReference type="EMBL" id="SEI75693.1"/>
    </source>
</evidence>
<evidence type="ECO:0000313" key="9">
    <source>
        <dbReference type="Proteomes" id="UP000199223"/>
    </source>
</evidence>
<gene>
    <name evidence="8" type="ORF">SAMN04488058_101529</name>
</gene>
<dbReference type="Gene3D" id="3.40.30.10">
    <property type="entry name" value="Glutaredoxin"/>
    <property type="match status" value="1"/>
</dbReference>
<dbReference type="OrthoDB" id="117402at2"/>
<keyword evidence="2" id="KW-0732">Signal</keyword>
<dbReference type="PANTHER" id="PTHR13887">
    <property type="entry name" value="GLUTATHIONE S-TRANSFERASE KAPPA"/>
    <property type="match status" value="1"/>
</dbReference>
<evidence type="ECO:0000256" key="5">
    <source>
        <dbReference type="ARBA" id="ARBA00023284"/>
    </source>
</evidence>
<evidence type="ECO:0000256" key="3">
    <source>
        <dbReference type="ARBA" id="ARBA00023002"/>
    </source>
</evidence>
<organism evidence="8 9">
    <name type="scientific">Deinococcus reticulitermitis</name>
    <dbReference type="NCBI Taxonomy" id="856736"/>
    <lineage>
        <taxon>Bacteria</taxon>
        <taxon>Thermotogati</taxon>
        <taxon>Deinococcota</taxon>
        <taxon>Deinococci</taxon>
        <taxon>Deinococcales</taxon>
        <taxon>Deinococcaceae</taxon>
        <taxon>Deinococcus</taxon>
    </lineage>
</organism>
<dbReference type="InterPro" id="IPR036249">
    <property type="entry name" value="Thioredoxin-like_sf"/>
</dbReference>
<protein>
    <submittedName>
        <fullName evidence="8">Protein-disulfide isomerase</fullName>
    </submittedName>
</protein>
<feature type="transmembrane region" description="Helical" evidence="6">
    <location>
        <begin position="12"/>
        <end position="32"/>
    </location>
</feature>
<accession>A0A1H6T6H0</accession>
<comment type="similarity">
    <text evidence="1">Belongs to the thioredoxin family. DsbA subfamily.</text>
</comment>
<keyword evidence="4" id="KW-1015">Disulfide bond</keyword>
<proteinExistence type="inferred from homology"/>
<evidence type="ECO:0000256" key="6">
    <source>
        <dbReference type="SAM" id="Phobius"/>
    </source>
</evidence>
<dbReference type="Proteomes" id="UP000199223">
    <property type="component" value="Unassembled WGS sequence"/>
</dbReference>
<keyword evidence="8" id="KW-0413">Isomerase</keyword>
<dbReference type="GO" id="GO:0016491">
    <property type="term" value="F:oxidoreductase activity"/>
    <property type="evidence" value="ECO:0007669"/>
    <property type="project" value="UniProtKB-KW"/>
</dbReference>
<evidence type="ECO:0000256" key="4">
    <source>
        <dbReference type="ARBA" id="ARBA00023157"/>
    </source>
</evidence>
<name>A0A1H6T6H0_9DEIO</name>
<dbReference type="AlphaFoldDB" id="A0A1H6T6H0"/>
<dbReference type="InterPro" id="IPR012336">
    <property type="entry name" value="Thioredoxin-like_fold"/>
</dbReference>
<dbReference type="EMBL" id="FNZA01000001">
    <property type="protein sequence ID" value="SEI75693.1"/>
    <property type="molecule type" value="Genomic_DNA"/>
</dbReference>
<evidence type="ECO:0000256" key="1">
    <source>
        <dbReference type="ARBA" id="ARBA00005791"/>
    </source>
</evidence>
<evidence type="ECO:0000256" key="2">
    <source>
        <dbReference type="ARBA" id="ARBA00022729"/>
    </source>
</evidence>
<dbReference type="GO" id="GO:0016853">
    <property type="term" value="F:isomerase activity"/>
    <property type="evidence" value="ECO:0007669"/>
    <property type="project" value="UniProtKB-KW"/>
</dbReference>